<feature type="transmembrane region" description="Helical" evidence="7">
    <location>
        <begin position="126"/>
        <end position="150"/>
    </location>
</feature>
<evidence type="ECO:0000313" key="8">
    <source>
        <dbReference type="EMBL" id="KAL3323305.1"/>
    </source>
</evidence>
<gene>
    <name evidence="8" type="ORF">AABB24_040430</name>
</gene>
<evidence type="ECO:0008006" key="10">
    <source>
        <dbReference type="Google" id="ProtNLM"/>
    </source>
</evidence>
<proteinExistence type="inferred from homology"/>
<accession>A0ABD2QUX5</accession>
<dbReference type="GO" id="GO:0005345">
    <property type="term" value="F:purine nucleobase transmembrane transporter activity"/>
    <property type="evidence" value="ECO:0007669"/>
    <property type="project" value="UniProtKB-ARBA"/>
</dbReference>
<feature type="transmembrane region" description="Helical" evidence="7">
    <location>
        <begin position="157"/>
        <end position="175"/>
    </location>
</feature>
<comment type="subcellular location">
    <subcellularLocation>
        <location evidence="1">Membrane</location>
    </subcellularLocation>
</comment>
<evidence type="ECO:0000256" key="5">
    <source>
        <dbReference type="ARBA" id="ARBA00022989"/>
    </source>
</evidence>
<keyword evidence="4 7" id="KW-0812">Transmembrane</keyword>
<keyword evidence="5 7" id="KW-1133">Transmembrane helix</keyword>
<dbReference type="PANTHER" id="PTHR31376:SF92">
    <property type="entry name" value="PURINE PERMEASE-RELATED"/>
    <property type="match status" value="1"/>
</dbReference>
<feature type="non-terminal residue" evidence="8">
    <location>
        <position position="1"/>
    </location>
</feature>
<feature type="transmembrane region" description="Helical" evidence="7">
    <location>
        <begin position="84"/>
        <end position="106"/>
    </location>
</feature>
<comment type="caution">
    <text evidence="8">The sequence shown here is derived from an EMBL/GenBank/DDBJ whole genome shotgun (WGS) entry which is preliminary data.</text>
</comment>
<dbReference type="Proteomes" id="UP001627284">
    <property type="component" value="Unassembled WGS sequence"/>
</dbReference>
<dbReference type="PANTHER" id="PTHR31376">
    <property type="entry name" value="OS09G0467300 PROTEIN-RELATED"/>
    <property type="match status" value="1"/>
</dbReference>
<reference evidence="8 9" key="1">
    <citation type="submission" date="2024-05" db="EMBL/GenBank/DDBJ databases">
        <title>De novo assembly of an allotetraploid wild potato.</title>
        <authorList>
            <person name="Hosaka A.J."/>
        </authorList>
    </citation>
    <scope>NUCLEOTIDE SEQUENCE [LARGE SCALE GENOMIC DNA]</scope>
    <source>
        <tissue evidence="8">Young leaves</tissue>
    </source>
</reference>
<dbReference type="GO" id="GO:0016020">
    <property type="term" value="C:membrane"/>
    <property type="evidence" value="ECO:0007669"/>
    <property type="project" value="UniProtKB-SubCell"/>
</dbReference>
<comment type="similarity">
    <text evidence="2">Belongs to the purine permeases (TC 2.A.7.14) family.</text>
</comment>
<evidence type="ECO:0000256" key="2">
    <source>
        <dbReference type="ARBA" id="ARBA00006213"/>
    </source>
</evidence>
<dbReference type="InterPro" id="IPR030182">
    <property type="entry name" value="PUP_plant"/>
</dbReference>
<protein>
    <recommendedName>
        <fullName evidence="10">Purine transporter</fullName>
    </recommendedName>
</protein>
<feature type="transmembrane region" description="Helical" evidence="7">
    <location>
        <begin position="47"/>
        <end position="72"/>
    </location>
</feature>
<feature type="transmembrane region" description="Helical" evidence="7">
    <location>
        <begin position="181"/>
        <end position="200"/>
    </location>
</feature>
<name>A0ABD2QUX5_9SOLN</name>
<dbReference type="AlphaFoldDB" id="A0ABD2QUX5"/>
<feature type="non-terminal residue" evidence="8">
    <location>
        <position position="223"/>
    </location>
</feature>
<organism evidence="8 9">
    <name type="scientific">Solanum stoloniferum</name>
    <dbReference type="NCBI Taxonomy" id="62892"/>
    <lineage>
        <taxon>Eukaryota</taxon>
        <taxon>Viridiplantae</taxon>
        <taxon>Streptophyta</taxon>
        <taxon>Embryophyta</taxon>
        <taxon>Tracheophyta</taxon>
        <taxon>Spermatophyta</taxon>
        <taxon>Magnoliopsida</taxon>
        <taxon>eudicotyledons</taxon>
        <taxon>Gunneridae</taxon>
        <taxon>Pentapetalae</taxon>
        <taxon>asterids</taxon>
        <taxon>lamiids</taxon>
        <taxon>Solanales</taxon>
        <taxon>Solanaceae</taxon>
        <taxon>Solanoideae</taxon>
        <taxon>Solaneae</taxon>
        <taxon>Solanum</taxon>
    </lineage>
</organism>
<feature type="transmembrane region" description="Helical" evidence="7">
    <location>
        <begin position="12"/>
        <end position="32"/>
    </location>
</feature>
<evidence type="ECO:0000256" key="7">
    <source>
        <dbReference type="SAM" id="Phobius"/>
    </source>
</evidence>
<evidence type="ECO:0000256" key="4">
    <source>
        <dbReference type="ARBA" id="ARBA00022692"/>
    </source>
</evidence>
<dbReference type="Pfam" id="PF16913">
    <property type="entry name" value="PUNUT"/>
    <property type="match status" value="1"/>
</dbReference>
<evidence type="ECO:0000313" key="9">
    <source>
        <dbReference type="Proteomes" id="UP001627284"/>
    </source>
</evidence>
<sequence length="223" mass="24711">ALFAVLLVKQKLTVYSKLSVFLLIAGAATLALRGNGDRPTGVSVKEYVIGFVMTVMGAVCFGLMLSLIELIYIKAKNAISYTMVLEIQLIIGVSATVFCTIGMIINRDFQAIPREASEYEIGEAKYYLVLVWCAIIWQLALLGLVGVIFYSSSLLSGIIGAFLLPVTEILAIVLFHEKFQVEKGVAIFLALCGFVSYFYGEIEQSKKEKRDNFINRLNYIVLH</sequence>
<evidence type="ECO:0000256" key="6">
    <source>
        <dbReference type="ARBA" id="ARBA00023136"/>
    </source>
</evidence>
<evidence type="ECO:0000256" key="3">
    <source>
        <dbReference type="ARBA" id="ARBA00022448"/>
    </source>
</evidence>
<evidence type="ECO:0000256" key="1">
    <source>
        <dbReference type="ARBA" id="ARBA00004370"/>
    </source>
</evidence>
<keyword evidence="3" id="KW-0813">Transport</keyword>
<dbReference type="EMBL" id="JBJKTR010000024">
    <property type="protein sequence ID" value="KAL3323305.1"/>
    <property type="molecule type" value="Genomic_DNA"/>
</dbReference>
<keyword evidence="6 7" id="KW-0472">Membrane</keyword>
<keyword evidence="9" id="KW-1185">Reference proteome</keyword>